<sequence>MDKSFDFKEQGATITKEEYELLTELIQDEERLEVYGFRAMQKMKELMNENVEKTYRQRGEPSVLVECSGDLEFRPIKVYEDGRRYFGQWNKVTNIREGIGINARLIDVSHQFAIAIAKFAADKFAGKGLYIFSNGSYYEGDLKDRYAHGYGKIVSKKGFEYEGQWENDLWHGLGTEVLRNGDVYRGEFVRHEREGEGVLVDKSGVRYEGEFRSGKKHGYGVQVDCEKTEFYANFEYDLVEGLCWIVKMDGAMFRGKWDVEDEMTGIYTDTKGRELKVPSEVSSGTVHAIFNLH</sequence>
<dbReference type="InterPro" id="IPR003409">
    <property type="entry name" value="MORN"/>
</dbReference>
<protein>
    <recommendedName>
        <fullName evidence="4">MORN repeat protein</fullName>
    </recommendedName>
</protein>
<dbReference type="PANTHER" id="PTHR23084:SF263">
    <property type="entry name" value="MORN REPEAT-CONTAINING PROTEIN 1"/>
    <property type="match status" value="1"/>
</dbReference>
<dbReference type="AlphaFoldDB" id="A0AAD2D2J8"/>
<keyword evidence="1" id="KW-0677">Repeat</keyword>
<dbReference type="Pfam" id="PF02493">
    <property type="entry name" value="MORN"/>
    <property type="match status" value="4"/>
</dbReference>
<evidence type="ECO:0000313" key="3">
    <source>
        <dbReference type="Proteomes" id="UP001295684"/>
    </source>
</evidence>
<keyword evidence="3" id="KW-1185">Reference proteome</keyword>
<evidence type="ECO:0000313" key="2">
    <source>
        <dbReference type="EMBL" id="CAI2377258.1"/>
    </source>
</evidence>
<name>A0AAD2D2J8_EUPCR</name>
<evidence type="ECO:0000256" key="1">
    <source>
        <dbReference type="ARBA" id="ARBA00022737"/>
    </source>
</evidence>
<dbReference type="EMBL" id="CAMPGE010018888">
    <property type="protein sequence ID" value="CAI2377258.1"/>
    <property type="molecule type" value="Genomic_DNA"/>
</dbReference>
<proteinExistence type="predicted"/>
<comment type="caution">
    <text evidence="2">The sequence shown here is derived from an EMBL/GenBank/DDBJ whole genome shotgun (WGS) entry which is preliminary data.</text>
</comment>
<dbReference type="Proteomes" id="UP001295684">
    <property type="component" value="Unassembled WGS sequence"/>
</dbReference>
<dbReference type="Gene3D" id="2.20.110.10">
    <property type="entry name" value="Histone H3 K4-specific methyltransferase SET7/9 N-terminal domain"/>
    <property type="match status" value="2"/>
</dbReference>
<dbReference type="SMART" id="SM00698">
    <property type="entry name" value="MORN"/>
    <property type="match status" value="4"/>
</dbReference>
<evidence type="ECO:0008006" key="4">
    <source>
        <dbReference type="Google" id="ProtNLM"/>
    </source>
</evidence>
<organism evidence="2 3">
    <name type="scientific">Euplotes crassus</name>
    <dbReference type="NCBI Taxonomy" id="5936"/>
    <lineage>
        <taxon>Eukaryota</taxon>
        <taxon>Sar</taxon>
        <taxon>Alveolata</taxon>
        <taxon>Ciliophora</taxon>
        <taxon>Intramacronucleata</taxon>
        <taxon>Spirotrichea</taxon>
        <taxon>Hypotrichia</taxon>
        <taxon>Euplotida</taxon>
        <taxon>Euplotidae</taxon>
        <taxon>Moneuplotes</taxon>
    </lineage>
</organism>
<dbReference type="PANTHER" id="PTHR23084">
    <property type="entry name" value="PHOSPHATIDYLINOSITOL-4-PHOSPHATE 5-KINASE RELATED"/>
    <property type="match status" value="1"/>
</dbReference>
<accession>A0AAD2D2J8</accession>
<dbReference type="SUPFAM" id="SSF82185">
    <property type="entry name" value="Histone H3 K4-specific methyltransferase SET7/9 N-terminal domain"/>
    <property type="match status" value="2"/>
</dbReference>
<gene>
    <name evidence="2" type="ORF">ECRASSUSDP1_LOCUS18641</name>
</gene>
<reference evidence="2" key="1">
    <citation type="submission" date="2023-07" db="EMBL/GenBank/DDBJ databases">
        <authorList>
            <consortium name="AG Swart"/>
            <person name="Singh M."/>
            <person name="Singh A."/>
            <person name="Seah K."/>
            <person name="Emmerich C."/>
        </authorList>
    </citation>
    <scope>NUCLEOTIDE SEQUENCE</scope>
    <source>
        <strain evidence="2">DP1</strain>
    </source>
</reference>